<dbReference type="Proteomes" id="UP000316298">
    <property type="component" value="Unassembled WGS sequence"/>
</dbReference>
<organism evidence="1 2">
    <name type="scientific">Kribbella jejuensis</name>
    <dbReference type="NCBI Taxonomy" id="236068"/>
    <lineage>
        <taxon>Bacteria</taxon>
        <taxon>Bacillati</taxon>
        <taxon>Actinomycetota</taxon>
        <taxon>Actinomycetes</taxon>
        <taxon>Propionibacteriales</taxon>
        <taxon>Kribbellaceae</taxon>
        <taxon>Kribbella</taxon>
    </lineage>
</organism>
<comment type="caution">
    <text evidence="1">The sequence shown here is derived from an EMBL/GenBank/DDBJ whole genome shotgun (WGS) entry which is preliminary data.</text>
</comment>
<evidence type="ECO:0000313" key="2">
    <source>
        <dbReference type="Proteomes" id="UP000316298"/>
    </source>
</evidence>
<name>A0A542EQ23_9ACTN</name>
<evidence type="ECO:0000313" key="1">
    <source>
        <dbReference type="EMBL" id="TQJ17452.1"/>
    </source>
</evidence>
<gene>
    <name evidence="1" type="ORF">FB475_1570</name>
</gene>
<keyword evidence="2" id="KW-1185">Reference proteome</keyword>
<sequence length="52" mass="5582">MWSGRAARWGWVGRMTSWEGRAAVLVGSGDVVGVGGEVGWMGRMTSWEGGVR</sequence>
<reference evidence="1 2" key="1">
    <citation type="submission" date="2019-06" db="EMBL/GenBank/DDBJ databases">
        <title>Sequencing the genomes of 1000 actinobacteria strains.</title>
        <authorList>
            <person name="Klenk H.-P."/>
        </authorList>
    </citation>
    <scope>NUCLEOTIDE SEQUENCE [LARGE SCALE GENOMIC DNA]</scope>
    <source>
        <strain evidence="1 2">DSM 17305</strain>
    </source>
</reference>
<protein>
    <submittedName>
        <fullName evidence="1">Uncharacterized protein</fullName>
    </submittedName>
</protein>
<accession>A0A542EQ23</accession>
<proteinExistence type="predicted"/>
<dbReference type="AlphaFoldDB" id="A0A542EQ23"/>
<dbReference type="EMBL" id="VFMM01000001">
    <property type="protein sequence ID" value="TQJ17452.1"/>
    <property type="molecule type" value="Genomic_DNA"/>
</dbReference>